<dbReference type="Proteomes" id="UP000824366">
    <property type="component" value="Chromosome"/>
</dbReference>
<dbReference type="EC" id="2.7.7.65" evidence="1"/>
<feature type="transmembrane region" description="Helical" evidence="4">
    <location>
        <begin position="16"/>
        <end position="37"/>
    </location>
</feature>
<feature type="domain" description="GGDEF" evidence="5">
    <location>
        <begin position="487"/>
        <end position="624"/>
    </location>
</feature>
<gene>
    <name evidence="6" type="ORF">MIZ03_1715</name>
</gene>
<dbReference type="InterPro" id="IPR050469">
    <property type="entry name" value="Diguanylate_Cyclase"/>
</dbReference>
<keyword evidence="4" id="KW-1133">Transmembrane helix</keyword>
<dbReference type="CDD" id="cd01949">
    <property type="entry name" value="GGDEF"/>
    <property type="match status" value="1"/>
</dbReference>
<comment type="catalytic activity">
    <reaction evidence="2">
        <text>2 GTP = 3',3'-c-di-GMP + 2 diphosphate</text>
        <dbReference type="Rhea" id="RHEA:24898"/>
        <dbReference type="ChEBI" id="CHEBI:33019"/>
        <dbReference type="ChEBI" id="CHEBI:37565"/>
        <dbReference type="ChEBI" id="CHEBI:58805"/>
        <dbReference type="EC" id="2.7.7.65"/>
    </reaction>
</comment>
<keyword evidence="3" id="KW-0175">Coiled coil</keyword>
<evidence type="ECO:0000313" key="7">
    <source>
        <dbReference type="Proteomes" id="UP000824366"/>
    </source>
</evidence>
<evidence type="ECO:0000313" key="6">
    <source>
        <dbReference type="EMBL" id="BCO26829.1"/>
    </source>
</evidence>
<evidence type="ECO:0000256" key="2">
    <source>
        <dbReference type="ARBA" id="ARBA00034247"/>
    </source>
</evidence>
<dbReference type="EMBL" id="AP024238">
    <property type="protein sequence ID" value="BCO26829.1"/>
    <property type="molecule type" value="Genomic_DNA"/>
</dbReference>
<accession>A0ABM7MKL0</accession>
<dbReference type="InterPro" id="IPR029787">
    <property type="entry name" value="Nucleotide_cyclase"/>
</dbReference>
<reference evidence="6 7" key="1">
    <citation type="journal article" date="2021" name="Microbiol. Spectr.">
        <title>A Single Bacterium Capable of Oxidation and Reduction of Iron at Circumneutral pH.</title>
        <authorList>
            <person name="Kato S."/>
            <person name="Ohkuma M."/>
        </authorList>
    </citation>
    <scope>NUCLEOTIDE SEQUENCE [LARGE SCALE GENOMIC DNA]</scope>
    <source>
        <strain evidence="6 7">MIZ03</strain>
    </source>
</reference>
<name>A0ABM7MKL0_9BURK</name>
<organism evidence="6 7">
    <name type="scientific">Rhodoferax lithotrophicus</name>
    <dbReference type="NCBI Taxonomy" id="2798804"/>
    <lineage>
        <taxon>Bacteria</taxon>
        <taxon>Pseudomonadati</taxon>
        <taxon>Pseudomonadota</taxon>
        <taxon>Betaproteobacteria</taxon>
        <taxon>Burkholderiales</taxon>
        <taxon>Comamonadaceae</taxon>
        <taxon>Rhodoferax</taxon>
    </lineage>
</organism>
<dbReference type="PROSITE" id="PS50887">
    <property type="entry name" value="GGDEF"/>
    <property type="match status" value="1"/>
</dbReference>
<dbReference type="SUPFAM" id="SSF55073">
    <property type="entry name" value="Nucleotide cyclase"/>
    <property type="match status" value="1"/>
</dbReference>
<dbReference type="SMART" id="SM00267">
    <property type="entry name" value="GGDEF"/>
    <property type="match status" value="1"/>
</dbReference>
<feature type="coiled-coil region" evidence="3">
    <location>
        <begin position="210"/>
        <end position="244"/>
    </location>
</feature>
<feature type="transmembrane region" description="Helical" evidence="4">
    <location>
        <begin position="156"/>
        <end position="178"/>
    </location>
</feature>
<dbReference type="PANTHER" id="PTHR45138:SF9">
    <property type="entry name" value="DIGUANYLATE CYCLASE DGCM-RELATED"/>
    <property type="match status" value="1"/>
</dbReference>
<dbReference type="Pfam" id="PF00990">
    <property type="entry name" value="GGDEF"/>
    <property type="match status" value="1"/>
</dbReference>
<keyword evidence="4" id="KW-0472">Membrane</keyword>
<sequence>MHSKKSGFRRSLGTRLVWATLGFCVAFTLLAVAVRTYSAWKEAWTKMNADLRLVEQVYRQTLSKAIWELDREALLAHMNSAAQVNAVGRITLKIYSQTRSTDVIERVAPGWQPSTLAPVRRLDLVYTPFPGGEERVGELTLAGDERVLWARLRGEILNIVMAQLLQSLLLAGWIMLMFSRTVTVFIQQIARHLGQLTPDTMHQPLRLARNPQLQDELTLLESGVNQLQDKLVGYLARQHQYENELGEHRDHLADMVQARTAELEHLAQAQQLVLRLSNRLIHATHETFDACQRDCLVEVARRLGAHHVLWIVPVEGQAAFQCYAEWRSDQVDGDGHHVLALEGLTQVPARLAREELLFFFSPADMRQSLEPREAEIFLSLAVGANALALLRGDEEDYGILYFGKPVGQDDWPPEQRALLSMTVQMLLHSVRHNVQLTQISQTQNALRQANRQLEVLSRHDALTGLLNRRHFDEVKLDEYQRSLRSGQPLSLLICDIDYFKAYNDHYGHARGDQCLQAVALAMQTAITRVGDVLARIGGEEFVVLLPATSVAAAWAVAERVRLAVLDLQLPHAKSDRGPWVTISIGLAQLQPAVHADFDALFHAADQSLYRAKEIGRNTVVSSQLAFEPP</sequence>
<dbReference type="Gene3D" id="3.30.70.270">
    <property type="match status" value="1"/>
</dbReference>
<protein>
    <recommendedName>
        <fullName evidence="1">diguanylate cyclase</fullName>
        <ecNumber evidence="1">2.7.7.65</ecNumber>
    </recommendedName>
</protein>
<proteinExistence type="predicted"/>
<dbReference type="InterPro" id="IPR043128">
    <property type="entry name" value="Rev_trsase/Diguanyl_cyclase"/>
</dbReference>
<dbReference type="PANTHER" id="PTHR45138">
    <property type="entry name" value="REGULATORY COMPONENTS OF SENSORY TRANSDUCTION SYSTEM"/>
    <property type="match status" value="1"/>
</dbReference>
<evidence type="ECO:0000256" key="3">
    <source>
        <dbReference type="SAM" id="Coils"/>
    </source>
</evidence>
<evidence type="ECO:0000256" key="1">
    <source>
        <dbReference type="ARBA" id="ARBA00012528"/>
    </source>
</evidence>
<keyword evidence="4" id="KW-0812">Transmembrane</keyword>
<evidence type="ECO:0000259" key="5">
    <source>
        <dbReference type="PROSITE" id="PS50887"/>
    </source>
</evidence>
<dbReference type="InterPro" id="IPR000160">
    <property type="entry name" value="GGDEF_dom"/>
</dbReference>
<keyword evidence="7" id="KW-1185">Reference proteome</keyword>
<dbReference type="RefSeq" id="WP_223910893.1">
    <property type="nucleotide sequence ID" value="NZ_AP024238.1"/>
</dbReference>
<evidence type="ECO:0000256" key="4">
    <source>
        <dbReference type="SAM" id="Phobius"/>
    </source>
</evidence>
<dbReference type="NCBIfam" id="TIGR00254">
    <property type="entry name" value="GGDEF"/>
    <property type="match status" value="1"/>
</dbReference>